<organism evidence="4 6">
    <name type="scientific">Pseudodesulfovibrio indicus</name>
    <dbReference type="NCBI Taxonomy" id="1716143"/>
    <lineage>
        <taxon>Bacteria</taxon>
        <taxon>Pseudomonadati</taxon>
        <taxon>Thermodesulfobacteriota</taxon>
        <taxon>Desulfovibrionia</taxon>
        <taxon>Desulfovibrionales</taxon>
        <taxon>Desulfovibrionaceae</taxon>
    </lineage>
</organism>
<dbReference type="Proteomes" id="UP000295506">
    <property type="component" value="Unassembled WGS sequence"/>
</dbReference>
<evidence type="ECO:0000256" key="1">
    <source>
        <dbReference type="ARBA" id="ARBA00022801"/>
    </source>
</evidence>
<accession>A0A126QM29</accession>
<evidence type="ECO:0000259" key="2">
    <source>
        <dbReference type="Pfam" id="PF03061"/>
    </source>
</evidence>
<feature type="domain" description="Thioesterase" evidence="2">
    <location>
        <begin position="46"/>
        <end position="119"/>
    </location>
</feature>
<keyword evidence="1" id="KW-0378">Hydrolase</keyword>
<dbReference type="CDD" id="cd03443">
    <property type="entry name" value="PaaI_thioesterase"/>
    <property type="match status" value="1"/>
</dbReference>
<evidence type="ECO:0000313" key="5">
    <source>
        <dbReference type="Proteomes" id="UP000055611"/>
    </source>
</evidence>
<dbReference type="Pfam" id="PF03061">
    <property type="entry name" value="4HBT"/>
    <property type="match status" value="1"/>
</dbReference>
<dbReference type="Gene3D" id="3.10.129.10">
    <property type="entry name" value="Hotdog Thioesterase"/>
    <property type="match status" value="1"/>
</dbReference>
<name>A0A126QM29_9BACT</name>
<dbReference type="InterPro" id="IPR006683">
    <property type="entry name" value="Thioestr_dom"/>
</dbReference>
<evidence type="ECO:0000313" key="3">
    <source>
        <dbReference type="EMBL" id="AMK11123.1"/>
    </source>
</evidence>
<dbReference type="NCBIfam" id="TIGR00369">
    <property type="entry name" value="unchar_dom_1"/>
    <property type="match status" value="1"/>
</dbReference>
<dbReference type="EMBL" id="SOBK01000001">
    <property type="protein sequence ID" value="TDT92140.1"/>
    <property type="molecule type" value="Genomic_DNA"/>
</dbReference>
<dbReference type="EMBL" id="CP014206">
    <property type="protein sequence ID" value="AMK11123.1"/>
    <property type="molecule type" value="Genomic_DNA"/>
</dbReference>
<dbReference type="SUPFAM" id="SSF54637">
    <property type="entry name" value="Thioesterase/thiol ester dehydrase-isomerase"/>
    <property type="match status" value="1"/>
</dbReference>
<dbReference type="InterPro" id="IPR003736">
    <property type="entry name" value="PAAI_dom"/>
</dbReference>
<gene>
    <name evidence="3" type="ORF">AWY79_08350</name>
    <name evidence="4" type="ORF">EDC59_101544</name>
</gene>
<dbReference type="GO" id="GO:0016289">
    <property type="term" value="F:acyl-CoA hydrolase activity"/>
    <property type="evidence" value="ECO:0007669"/>
    <property type="project" value="UniProtKB-ARBA"/>
</dbReference>
<dbReference type="OrthoDB" id="32575at2"/>
<reference evidence="3 5" key="1">
    <citation type="journal article" date="2016" name="Front. Microbiol.">
        <title>Genome Sequence of the Piezophilic, Mesophilic Sulfate-Reducing Bacterium Desulfovibrio indicus J2T.</title>
        <authorList>
            <person name="Cao J."/>
            <person name="Maignien L."/>
            <person name="Shao Z."/>
            <person name="Alain K."/>
            <person name="Jebbar M."/>
        </authorList>
    </citation>
    <scope>NUCLEOTIDE SEQUENCE [LARGE SCALE GENOMIC DNA]</scope>
    <source>
        <strain evidence="3 5">J2</strain>
    </source>
</reference>
<reference evidence="4 6" key="2">
    <citation type="submission" date="2019-03" db="EMBL/GenBank/DDBJ databases">
        <title>Genomic Encyclopedia of Type Strains, Phase IV (KMG-IV): sequencing the most valuable type-strain genomes for metagenomic binning, comparative biology and taxonomic classification.</title>
        <authorList>
            <person name="Goeker M."/>
        </authorList>
    </citation>
    <scope>NUCLEOTIDE SEQUENCE [LARGE SCALE GENOMIC DNA]</scope>
    <source>
        <strain evidence="4 6">DSM 101483</strain>
    </source>
</reference>
<keyword evidence="5" id="KW-1185">Reference proteome</keyword>
<sequence length="136" mass="14163">MDCDGVKALLNERNGFGAFTGVEITDVSPGAASCRLDIRPEHMNPFGTVNAAAVYTLAETAFGAAANSYGRAALAVNLSIAYLKPAKGPRLIAHAEELSAGGRMATYSVKVLDAEGVLVADVQAMGYRTKTALEDL</sequence>
<dbReference type="Proteomes" id="UP000055611">
    <property type="component" value="Chromosome"/>
</dbReference>
<proteinExistence type="predicted"/>
<dbReference type="InterPro" id="IPR029069">
    <property type="entry name" value="HotDog_dom_sf"/>
</dbReference>
<evidence type="ECO:0000313" key="4">
    <source>
        <dbReference type="EMBL" id="TDT92140.1"/>
    </source>
</evidence>
<dbReference type="PANTHER" id="PTHR42856">
    <property type="entry name" value="ACYL-COENZYME A THIOESTERASE PAAI"/>
    <property type="match status" value="1"/>
</dbReference>
<evidence type="ECO:0000313" key="6">
    <source>
        <dbReference type="Proteomes" id="UP000295506"/>
    </source>
</evidence>
<dbReference type="AlphaFoldDB" id="A0A126QM29"/>
<dbReference type="InterPro" id="IPR052723">
    <property type="entry name" value="Acyl-CoA_thioesterase_PaaI"/>
</dbReference>
<dbReference type="RefSeq" id="WP_066802426.1">
    <property type="nucleotide sequence ID" value="NZ_CP014206.1"/>
</dbReference>
<dbReference type="KEGG" id="dej:AWY79_08350"/>
<protein>
    <submittedName>
        <fullName evidence="3 4">Thioesterase</fullName>
    </submittedName>
</protein>
<dbReference type="PANTHER" id="PTHR42856:SF1">
    <property type="entry name" value="ACYL-COENZYME A THIOESTERASE PAAI"/>
    <property type="match status" value="1"/>
</dbReference>